<comment type="caution">
    <text evidence="5">The sequence shown here is derived from an EMBL/GenBank/DDBJ whole genome shotgun (WGS) entry which is preliminary data.</text>
</comment>
<dbReference type="InterPro" id="IPR028082">
    <property type="entry name" value="Peripla_BP_I"/>
</dbReference>
<evidence type="ECO:0000259" key="4">
    <source>
        <dbReference type="Pfam" id="PF13458"/>
    </source>
</evidence>
<gene>
    <name evidence="5" type="ORF">GCM10008956_32090</name>
</gene>
<comment type="similarity">
    <text evidence="1">Belongs to the leucine-binding protein family.</text>
</comment>
<evidence type="ECO:0000256" key="1">
    <source>
        <dbReference type="ARBA" id="ARBA00010062"/>
    </source>
</evidence>
<protein>
    <recommendedName>
        <fullName evidence="4">Leucine-binding protein domain-containing protein</fullName>
    </recommendedName>
</protein>
<dbReference type="CDD" id="cd06327">
    <property type="entry name" value="PBP1_SBP-like"/>
    <property type="match status" value="1"/>
</dbReference>
<keyword evidence="6" id="KW-1185">Reference proteome</keyword>
<dbReference type="InterPro" id="IPR028081">
    <property type="entry name" value="Leu-bd"/>
</dbReference>
<feature type="signal peptide" evidence="3">
    <location>
        <begin position="1"/>
        <end position="22"/>
    </location>
</feature>
<sequence>MNKTRTAVLALTALLLAPAASAQSLSDGGIKVGVLTDLSGVYSELSGQGSVKAAQMAAEDFMKANRAYAGKVSVIGVDHQNKADVAGNKAAEMIDRQNVDMLVDMPTSSAALAATEVARQKKTVAMVVTGATTALTNEKCNKYTFHYAYDNYMLANGTGTAVTKRGGNSWYIIYPNYAFGQDLNRQMVSAVQENGGKLAAPSDATPFPNTDFSSYLLKAQSVRPKIFGTMQAGNDLVNVVKQYNEFGLKKQGIGLGIGLLFETDVAALGQDAFSGAIATVPWFWNFDARSRQWAARFEKAFGKKPTWAQAGVYSATMQYLGAVARAKTDNSDAVVKALEGYAFDDFFARNATIRPQDHRVLLDVQVVQVKGKSESKEAGDIYKRLNTIPAAKAFMPLSENKCRM</sequence>
<name>A0A8H9GXK2_9DEIO</name>
<feature type="domain" description="Leucine-binding protein" evidence="4">
    <location>
        <begin position="30"/>
        <end position="371"/>
    </location>
</feature>
<keyword evidence="2 3" id="KW-0732">Signal</keyword>
<dbReference type="PANTHER" id="PTHR30483">
    <property type="entry name" value="LEUCINE-SPECIFIC-BINDING PROTEIN"/>
    <property type="match status" value="1"/>
</dbReference>
<proteinExistence type="inferred from homology"/>
<dbReference type="SUPFAM" id="SSF53822">
    <property type="entry name" value="Periplasmic binding protein-like I"/>
    <property type="match status" value="1"/>
</dbReference>
<evidence type="ECO:0000256" key="2">
    <source>
        <dbReference type="ARBA" id="ARBA00022729"/>
    </source>
</evidence>
<dbReference type="InterPro" id="IPR051010">
    <property type="entry name" value="BCAA_transport"/>
</dbReference>
<dbReference type="EMBL" id="BMQG01000014">
    <property type="protein sequence ID" value="GGM53692.1"/>
    <property type="molecule type" value="Genomic_DNA"/>
</dbReference>
<dbReference type="AlphaFoldDB" id="A0A8H9GXK2"/>
<evidence type="ECO:0000313" key="5">
    <source>
        <dbReference type="EMBL" id="GGM53692.1"/>
    </source>
</evidence>
<dbReference type="Pfam" id="PF13458">
    <property type="entry name" value="Peripla_BP_6"/>
    <property type="match status" value="1"/>
</dbReference>
<evidence type="ECO:0000313" key="6">
    <source>
        <dbReference type="Proteomes" id="UP000600547"/>
    </source>
</evidence>
<accession>A0A8H9GXK2</accession>
<dbReference type="RefSeq" id="WP_110828080.1">
    <property type="nucleotide sequence ID" value="NZ_BMQG01000014.1"/>
</dbReference>
<dbReference type="Gene3D" id="3.40.50.2300">
    <property type="match status" value="2"/>
</dbReference>
<evidence type="ECO:0000256" key="3">
    <source>
        <dbReference type="SAM" id="SignalP"/>
    </source>
</evidence>
<reference evidence="6" key="1">
    <citation type="journal article" date="2019" name="Int. J. Syst. Evol. Microbiol.">
        <title>The Global Catalogue of Microorganisms (GCM) 10K type strain sequencing project: providing services to taxonomists for standard genome sequencing and annotation.</title>
        <authorList>
            <consortium name="The Broad Institute Genomics Platform"/>
            <consortium name="The Broad Institute Genome Sequencing Center for Infectious Disease"/>
            <person name="Wu L."/>
            <person name="Ma J."/>
        </authorList>
    </citation>
    <scope>NUCLEOTIDE SEQUENCE [LARGE SCALE GENOMIC DNA]</scope>
    <source>
        <strain evidence="6">JCM 31047</strain>
    </source>
</reference>
<dbReference type="PANTHER" id="PTHR30483:SF6">
    <property type="entry name" value="PERIPLASMIC BINDING PROTEIN OF ABC TRANSPORTER FOR NATURAL AMINO ACIDS"/>
    <property type="match status" value="1"/>
</dbReference>
<organism evidence="5 6">
    <name type="scientific">Deinococcus arenae</name>
    <dbReference type="NCBI Taxonomy" id="1452751"/>
    <lineage>
        <taxon>Bacteria</taxon>
        <taxon>Thermotogati</taxon>
        <taxon>Deinococcota</taxon>
        <taxon>Deinococci</taxon>
        <taxon>Deinococcales</taxon>
        <taxon>Deinococcaceae</taxon>
        <taxon>Deinococcus</taxon>
    </lineage>
</organism>
<dbReference type="Proteomes" id="UP000600547">
    <property type="component" value="Unassembled WGS sequence"/>
</dbReference>
<feature type="chain" id="PRO_5034766151" description="Leucine-binding protein domain-containing protein" evidence="3">
    <location>
        <begin position="23"/>
        <end position="404"/>
    </location>
</feature>